<dbReference type="EMBL" id="AP021906">
    <property type="protein sequence ID" value="BBP92347.1"/>
    <property type="molecule type" value="Genomic_DNA"/>
</dbReference>
<proteinExistence type="predicted"/>
<dbReference type="Proteomes" id="UP000464658">
    <property type="component" value="Chromosome"/>
</dbReference>
<dbReference type="Gene3D" id="3.40.190.10">
    <property type="entry name" value="Periplasmic binding protein-like II"/>
    <property type="match status" value="1"/>
</dbReference>
<evidence type="ECO:0000313" key="2">
    <source>
        <dbReference type="Proteomes" id="UP000464658"/>
    </source>
</evidence>
<evidence type="ECO:0000313" key="1">
    <source>
        <dbReference type="EMBL" id="BBP92347.1"/>
    </source>
</evidence>
<name>A0A5S9MFT9_BACIA</name>
<gene>
    <name evidence="1" type="ORF">BsIDN1_59650</name>
</gene>
<sequence length="60" mass="6983">MDQCTACRMLAIDKRLFTSWTSRLLRGTLRIGAQNFTESEIMAYMVSDMIDITLIKRRPL</sequence>
<dbReference type="AlphaFoldDB" id="A0A5S9MFT9"/>
<protein>
    <submittedName>
        <fullName evidence="1">Uncharacterized protein</fullName>
    </submittedName>
</protein>
<organism evidence="1 2">
    <name type="scientific">Bacillus safensis</name>
    <dbReference type="NCBI Taxonomy" id="561879"/>
    <lineage>
        <taxon>Bacteria</taxon>
        <taxon>Bacillati</taxon>
        <taxon>Bacillota</taxon>
        <taxon>Bacilli</taxon>
        <taxon>Bacillales</taxon>
        <taxon>Bacillaceae</taxon>
        <taxon>Bacillus</taxon>
    </lineage>
</organism>
<reference evidence="1 2" key="1">
    <citation type="submission" date="2019-12" db="EMBL/GenBank/DDBJ databases">
        <title>Full genome sequence of a Bacillus safensis strain isolated from commercially available natto in Indonesia.</title>
        <authorList>
            <person name="Yoshida M."/>
            <person name="Uomi M."/>
            <person name="Waturangi D."/>
            <person name="Ekaputri J.J."/>
            <person name="Setiamarga D.H.E."/>
        </authorList>
    </citation>
    <scope>NUCLEOTIDE SEQUENCE [LARGE SCALE GENOMIC DNA]</scope>
    <source>
        <strain evidence="1 2">IDN1</strain>
    </source>
</reference>
<accession>A0A5S9MFT9</accession>